<dbReference type="AlphaFoldDB" id="A0A2C6KTM7"/>
<reference evidence="2 3" key="1">
    <citation type="journal article" date="2017" name="Int. J. Parasitol.">
        <title>The genome of the protozoan parasite Cystoisospora suis and a reverse vaccinology approach to identify vaccine candidates.</title>
        <authorList>
            <person name="Palmieri N."/>
            <person name="Shrestha A."/>
            <person name="Ruttkowski B."/>
            <person name="Beck T."/>
            <person name="Vogl C."/>
            <person name="Tomley F."/>
            <person name="Blake D.P."/>
            <person name="Joachim A."/>
        </authorList>
    </citation>
    <scope>NUCLEOTIDE SEQUENCE [LARGE SCALE GENOMIC DNA]</scope>
    <source>
        <strain evidence="2 3">Wien I</strain>
    </source>
</reference>
<dbReference type="RefSeq" id="XP_067921212.1">
    <property type="nucleotide sequence ID" value="XM_068066812.1"/>
</dbReference>
<dbReference type="EMBL" id="MIGC01003396">
    <property type="protein sequence ID" value="PHJ19513.1"/>
    <property type="molecule type" value="Genomic_DNA"/>
</dbReference>
<protein>
    <submittedName>
        <fullName evidence="2">Uncharacterized protein</fullName>
    </submittedName>
</protein>
<evidence type="ECO:0000313" key="3">
    <source>
        <dbReference type="Proteomes" id="UP000221165"/>
    </source>
</evidence>
<dbReference type="VEuPathDB" id="ToxoDB:CSUI_006658"/>
<keyword evidence="3" id="KW-1185">Reference proteome</keyword>
<dbReference type="Proteomes" id="UP000221165">
    <property type="component" value="Unassembled WGS sequence"/>
</dbReference>
<feature type="non-terminal residue" evidence="2">
    <location>
        <position position="1"/>
    </location>
</feature>
<feature type="region of interest" description="Disordered" evidence="1">
    <location>
        <begin position="77"/>
        <end position="112"/>
    </location>
</feature>
<comment type="caution">
    <text evidence="2">The sequence shown here is derived from an EMBL/GenBank/DDBJ whole genome shotgun (WGS) entry which is preliminary data.</text>
</comment>
<sequence>CVFFSFQSSLSLASSLDILYFLGDLWKQVESILRSLVSGVCTPPFPIDRLKAEAKSPEATTKTDLCTFFSSFSERKKRKDLSQGDNKGRRNLLMMPADLQSPPSRLKEGTSHAASFNTAMNPFSCRSPFEFSLTHHL</sequence>
<gene>
    <name evidence="2" type="ORF">CSUI_006658</name>
</gene>
<dbReference type="GeneID" id="94430023"/>
<proteinExistence type="predicted"/>
<evidence type="ECO:0000256" key="1">
    <source>
        <dbReference type="SAM" id="MobiDB-lite"/>
    </source>
</evidence>
<feature type="non-terminal residue" evidence="2">
    <location>
        <position position="137"/>
    </location>
</feature>
<accession>A0A2C6KTM7</accession>
<name>A0A2C6KTM7_9APIC</name>
<evidence type="ECO:0000313" key="2">
    <source>
        <dbReference type="EMBL" id="PHJ19513.1"/>
    </source>
</evidence>
<organism evidence="2 3">
    <name type="scientific">Cystoisospora suis</name>
    <dbReference type="NCBI Taxonomy" id="483139"/>
    <lineage>
        <taxon>Eukaryota</taxon>
        <taxon>Sar</taxon>
        <taxon>Alveolata</taxon>
        <taxon>Apicomplexa</taxon>
        <taxon>Conoidasida</taxon>
        <taxon>Coccidia</taxon>
        <taxon>Eucoccidiorida</taxon>
        <taxon>Eimeriorina</taxon>
        <taxon>Sarcocystidae</taxon>
        <taxon>Cystoisospora</taxon>
    </lineage>
</organism>